<keyword evidence="2" id="KW-0964">Secreted</keyword>
<dbReference type="PROSITE" id="PS50847">
    <property type="entry name" value="GRAM_POS_ANCHORING"/>
    <property type="match status" value="1"/>
</dbReference>
<evidence type="ECO:0000259" key="7">
    <source>
        <dbReference type="PROSITE" id="PS50847"/>
    </source>
</evidence>
<evidence type="ECO:0000256" key="3">
    <source>
        <dbReference type="ARBA" id="ARBA00022729"/>
    </source>
</evidence>
<proteinExistence type="predicted"/>
<evidence type="ECO:0000256" key="1">
    <source>
        <dbReference type="ARBA" id="ARBA00022512"/>
    </source>
</evidence>
<keyword evidence="5" id="KW-0472">Membrane</keyword>
<keyword evidence="9" id="KW-1185">Reference proteome</keyword>
<keyword evidence="4" id="KW-0572">Peptidoglycan-anchor</keyword>
<evidence type="ECO:0000256" key="6">
    <source>
        <dbReference type="SAM" id="SignalP"/>
    </source>
</evidence>
<feature type="chain" id="PRO_5046653466" description="Gram-positive cocci surface proteins LPxTG domain-containing protein" evidence="6">
    <location>
        <begin position="36"/>
        <end position="244"/>
    </location>
</feature>
<gene>
    <name evidence="8" type="ORF">Cph01nite_05440</name>
</gene>
<keyword evidence="5" id="KW-1133">Transmembrane helix</keyword>
<dbReference type="NCBIfam" id="TIGR01167">
    <property type="entry name" value="LPXTG_anchor"/>
    <property type="match status" value="1"/>
</dbReference>
<dbReference type="EMBL" id="BONP01000002">
    <property type="protein sequence ID" value="GIG38782.1"/>
    <property type="molecule type" value="Genomic_DNA"/>
</dbReference>
<comment type="caution">
    <text evidence="8">The sequence shown here is derived from an EMBL/GenBank/DDBJ whole genome shotgun (WGS) entry which is preliminary data.</text>
</comment>
<feature type="transmembrane region" description="Helical" evidence="5">
    <location>
        <begin position="221"/>
        <end position="239"/>
    </location>
</feature>
<keyword evidence="5" id="KW-0812">Transmembrane</keyword>
<evidence type="ECO:0000256" key="5">
    <source>
        <dbReference type="SAM" id="Phobius"/>
    </source>
</evidence>
<dbReference type="Proteomes" id="UP000614741">
    <property type="component" value="Unassembled WGS sequence"/>
</dbReference>
<reference evidence="8 9" key="1">
    <citation type="submission" date="2021-01" db="EMBL/GenBank/DDBJ databases">
        <title>Whole genome shotgun sequence of Cellulomonas phragmiteti NBRC 110785.</title>
        <authorList>
            <person name="Komaki H."/>
            <person name="Tamura T."/>
        </authorList>
    </citation>
    <scope>NUCLEOTIDE SEQUENCE [LARGE SCALE GENOMIC DNA]</scope>
    <source>
        <strain evidence="8 9">NBRC 110785</strain>
    </source>
</reference>
<evidence type="ECO:0000313" key="8">
    <source>
        <dbReference type="EMBL" id="GIG38782.1"/>
    </source>
</evidence>
<evidence type="ECO:0000256" key="2">
    <source>
        <dbReference type="ARBA" id="ARBA00022525"/>
    </source>
</evidence>
<keyword evidence="3 6" id="KW-0732">Signal</keyword>
<feature type="signal peptide" evidence="6">
    <location>
        <begin position="1"/>
        <end position="35"/>
    </location>
</feature>
<keyword evidence="1" id="KW-0134">Cell wall</keyword>
<dbReference type="InterPro" id="IPR019931">
    <property type="entry name" value="LPXTG_anchor"/>
</dbReference>
<protein>
    <recommendedName>
        <fullName evidence="7">Gram-positive cocci surface proteins LPxTG domain-containing protein</fullName>
    </recommendedName>
</protein>
<evidence type="ECO:0000313" key="9">
    <source>
        <dbReference type="Proteomes" id="UP000614741"/>
    </source>
</evidence>
<sequence length="244" mass="24873">MSDSTWEPAMRVFTRVCATAALVLAATGLAPAATAAPLAATVVTGDDCTRGTDEYGAELPCEVEVTVLSPVCDNDVPKLRYAVTPIGSDRNRVTITFVNPGGADVVYADQPLTGTVLWPGAVQDSTGKGVDWPGWRLEGGTWVVGDEYDWVRPSVEVSFQVNPAASAVVGYPPSSPVCLTGPERSDVLVAGDDAPAAAGTASAAGYRAEVLSETGSSAGPLALIAGGLLLAGAGGVLAARRRRS</sequence>
<name>A0ABQ4DIE9_9CELL</name>
<evidence type="ECO:0000256" key="4">
    <source>
        <dbReference type="ARBA" id="ARBA00023088"/>
    </source>
</evidence>
<feature type="domain" description="Gram-positive cocci surface proteins LPxTG" evidence="7">
    <location>
        <begin position="211"/>
        <end position="244"/>
    </location>
</feature>
<organism evidence="8 9">
    <name type="scientific">Cellulomonas phragmiteti</name>
    <dbReference type="NCBI Taxonomy" id="478780"/>
    <lineage>
        <taxon>Bacteria</taxon>
        <taxon>Bacillati</taxon>
        <taxon>Actinomycetota</taxon>
        <taxon>Actinomycetes</taxon>
        <taxon>Micrococcales</taxon>
        <taxon>Cellulomonadaceae</taxon>
        <taxon>Cellulomonas</taxon>
    </lineage>
</organism>
<accession>A0ABQ4DIE9</accession>